<evidence type="ECO:0000256" key="8">
    <source>
        <dbReference type="SAM" id="MobiDB-lite"/>
    </source>
</evidence>
<dbReference type="AlphaFoldDB" id="S2JSP9"/>
<dbReference type="OrthoDB" id="39175at2759"/>
<dbReference type="CDD" id="cd00067">
    <property type="entry name" value="GAL4"/>
    <property type="match status" value="1"/>
</dbReference>
<keyword evidence="6" id="KW-0804">Transcription</keyword>
<dbReference type="EMBL" id="KE123908">
    <property type="protein sequence ID" value="EPB91497.1"/>
    <property type="molecule type" value="Genomic_DNA"/>
</dbReference>
<dbReference type="Proteomes" id="UP000014254">
    <property type="component" value="Unassembled WGS sequence"/>
</dbReference>
<evidence type="ECO:0000313" key="10">
    <source>
        <dbReference type="EMBL" id="EPB91497.1"/>
    </source>
</evidence>
<proteinExistence type="predicted"/>
<evidence type="ECO:0000256" key="3">
    <source>
        <dbReference type="ARBA" id="ARBA00022833"/>
    </source>
</evidence>
<protein>
    <recommendedName>
        <fullName evidence="9">Zn(2)-C6 fungal-type domain-containing protein</fullName>
    </recommendedName>
</protein>
<feature type="region of interest" description="Disordered" evidence="8">
    <location>
        <begin position="926"/>
        <end position="968"/>
    </location>
</feature>
<feature type="region of interest" description="Disordered" evidence="8">
    <location>
        <begin position="687"/>
        <end position="763"/>
    </location>
</feature>
<feature type="compositionally biased region" description="Low complexity" evidence="8">
    <location>
        <begin position="707"/>
        <end position="721"/>
    </location>
</feature>
<feature type="compositionally biased region" description="Polar residues" evidence="8">
    <location>
        <begin position="95"/>
        <end position="104"/>
    </location>
</feature>
<name>S2JSP9_MUCC1</name>
<sequence>MSAPPDESSSNSRQRVSRACDLCRRKKVKCDGATPVCTNCKAIGLECTFKDMTKKRGPPKGYIEAIENRLYKLENFLAGLAKGGDVQSKQLLSELNSPLETPSGEQIRARPVRRAPRSERNKVFFWQQDKAGKRKRDSLVEHQQGKVNHTIDDHDDDDDDMDNDQSHQQQSQHKREESVDEGLGQLAMDENGQVRYLGKSSGYYLLQNSRTYQNGAFHFANYGNRPRNRKRNRSDNVDPLELPPKDLSEHLIRLYFKHFYPFLPLFYKRQLFSTIDHPAMEPVAPLLLNAIYAVASRISPDMRVRSDPASPDTAGDVFFERAEKLLDESYDTPSISTVQALVLLASHQHGAMKSARAWLYSGMAFRMAQDLGLHRNCDHWNIPPEECERRKRVFWCCYVVDRLASAMYGRASTFEERDCDVPFPTVDDDDLIREDDPNSSIKQPSFRLLEGFTNLIKICDILGHVLKNIYYVRSLQYTGAKQADSVLTTWNKKLQQWYDHLPDSLQIKKDSSNSNHTLPPTAVCQLHMIYHTTVILLHRPFIPGPNQSLLPSLLPCASICSAAADAVLSITNAMLAENKLRYVMNYAVYYIFTSGIIFIRTACTVKPNNAPSLSSDDKSLEAKVKVTKCMQALDEIEATWTTASKSCQILAELSGFRDPDFQDGSYQQQQQQHSVNQWQHQNVNLIRQQEQHQQSHGDSRSTPAHLQPISPQSSNSSPQIQYEQHQRTNSSNLRFPIIRADQKSDNLDARPLYTSSPSSSSSALNMDFATPNPFQVQNNGPVNNATAMDPFAAPGIIPIPSPRQYDPLGNAFWGVPSSLDVNEWNNFMSSNLGGQQQQHDPFASADTTCLQDRQVYEAQTSAAPSLSTPSNSLNNYQPTTAVQKQRLIHTDQHVDVLSGVSVPLDQSTSNNANTTTLLSYLPHLQNEDDQNTANNSSNNQDSNHTLNNPDKPPPPPPTSIPMDSRPPTCTGADLANAYYW</sequence>
<evidence type="ECO:0000256" key="6">
    <source>
        <dbReference type="ARBA" id="ARBA00023163"/>
    </source>
</evidence>
<evidence type="ECO:0000256" key="5">
    <source>
        <dbReference type="ARBA" id="ARBA00023125"/>
    </source>
</evidence>
<evidence type="ECO:0000256" key="1">
    <source>
        <dbReference type="ARBA" id="ARBA00004123"/>
    </source>
</evidence>
<feature type="compositionally biased region" description="Acidic residues" evidence="8">
    <location>
        <begin position="153"/>
        <end position="163"/>
    </location>
</feature>
<keyword evidence="2" id="KW-0479">Metal-binding</keyword>
<feature type="compositionally biased region" description="Polar residues" evidence="8">
    <location>
        <begin position="931"/>
        <end position="948"/>
    </location>
</feature>
<dbReference type="eggNOG" id="ENOG502QV53">
    <property type="taxonomic scope" value="Eukaryota"/>
</dbReference>
<dbReference type="Pfam" id="PF04082">
    <property type="entry name" value="Fungal_trans"/>
    <property type="match status" value="1"/>
</dbReference>
<keyword evidence="4" id="KW-0805">Transcription regulation</keyword>
<evidence type="ECO:0000256" key="7">
    <source>
        <dbReference type="ARBA" id="ARBA00023242"/>
    </source>
</evidence>
<organism evidence="10 11">
    <name type="scientific">Mucor circinelloides f. circinelloides (strain 1006PhL)</name>
    <name type="common">Mucormycosis agent</name>
    <name type="synonym">Calyptromyces circinelloides</name>
    <dbReference type="NCBI Taxonomy" id="1220926"/>
    <lineage>
        <taxon>Eukaryota</taxon>
        <taxon>Fungi</taxon>
        <taxon>Fungi incertae sedis</taxon>
        <taxon>Mucoromycota</taxon>
        <taxon>Mucoromycotina</taxon>
        <taxon>Mucoromycetes</taxon>
        <taxon>Mucorales</taxon>
        <taxon>Mucorineae</taxon>
        <taxon>Mucoraceae</taxon>
        <taxon>Mucor</taxon>
    </lineage>
</organism>
<dbReference type="PANTHER" id="PTHR31313">
    <property type="entry name" value="TY1 ENHANCER ACTIVATOR"/>
    <property type="match status" value="1"/>
</dbReference>
<evidence type="ECO:0000256" key="4">
    <source>
        <dbReference type="ARBA" id="ARBA00023015"/>
    </source>
</evidence>
<dbReference type="InterPro" id="IPR036864">
    <property type="entry name" value="Zn2-C6_fun-type_DNA-bd_sf"/>
</dbReference>
<dbReference type="GO" id="GO:0000981">
    <property type="term" value="F:DNA-binding transcription factor activity, RNA polymerase II-specific"/>
    <property type="evidence" value="ECO:0007669"/>
    <property type="project" value="InterPro"/>
</dbReference>
<keyword evidence="5" id="KW-0238">DNA-binding</keyword>
<evidence type="ECO:0000313" key="11">
    <source>
        <dbReference type="Proteomes" id="UP000014254"/>
    </source>
</evidence>
<dbReference type="PROSITE" id="PS50048">
    <property type="entry name" value="ZN2_CY6_FUNGAL_2"/>
    <property type="match status" value="1"/>
</dbReference>
<comment type="subcellular location">
    <subcellularLocation>
        <location evidence="1">Nucleus</location>
    </subcellularLocation>
</comment>
<dbReference type="GO" id="GO:0005634">
    <property type="term" value="C:nucleus"/>
    <property type="evidence" value="ECO:0007669"/>
    <property type="project" value="UniProtKB-SubCell"/>
</dbReference>
<accession>S2JSP9</accession>
<feature type="region of interest" description="Disordered" evidence="8">
    <location>
        <begin position="95"/>
        <end position="180"/>
    </location>
</feature>
<dbReference type="PROSITE" id="PS00463">
    <property type="entry name" value="ZN2_CY6_FUNGAL_1"/>
    <property type="match status" value="1"/>
</dbReference>
<dbReference type="PANTHER" id="PTHR31313:SF78">
    <property type="entry name" value="TRANSCRIPTION FACTOR DOMAIN-CONTAINING PROTEIN"/>
    <property type="match status" value="1"/>
</dbReference>
<dbReference type="InParanoid" id="S2JSP9"/>
<dbReference type="Gene3D" id="4.10.240.10">
    <property type="entry name" value="Zn(2)-C6 fungal-type DNA-binding domain"/>
    <property type="match status" value="1"/>
</dbReference>
<dbReference type="GO" id="GO:0008270">
    <property type="term" value="F:zinc ion binding"/>
    <property type="evidence" value="ECO:0007669"/>
    <property type="project" value="InterPro"/>
</dbReference>
<feature type="domain" description="Zn(2)-C6 fungal-type" evidence="9">
    <location>
        <begin position="19"/>
        <end position="49"/>
    </location>
</feature>
<dbReference type="SUPFAM" id="SSF57701">
    <property type="entry name" value="Zn2/Cys6 DNA-binding domain"/>
    <property type="match status" value="1"/>
</dbReference>
<gene>
    <name evidence="10" type="ORF">HMPREF1544_01628</name>
</gene>
<keyword evidence="7" id="KW-0539">Nucleus</keyword>
<dbReference type="InterPro" id="IPR051615">
    <property type="entry name" value="Transcr_Regulatory_Elem"/>
</dbReference>
<keyword evidence="3" id="KW-0862">Zinc</keyword>
<dbReference type="SMART" id="SM00066">
    <property type="entry name" value="GAL4"/>
    <property type="match status" value="1"/>
</dbReference>
<feature type="compositionally biased region" description="Basic and acidic residues" evidence="8">
    <location>
        <begin position="689"/>
        <end position="699"/>
    </location>
</feature>
<evidence type="ECO:0000259" key="9">
    <source>
        <dbReference type="PROSITE" id="PS50048"/>
    </source>
</evidence>
<feature type="region of interest" description="Disordered" evidence="8">
    <location>
        <begin position="220"/>
        <end position="241"/>
    </location>
</feature>
<dbReference type="InterPro" id="IPR007219">
    <property type="entry name" value="XnlR_reg_dom"/>
</dbReference>
<dbReference type="Pfam" id="PF00172">
    <property type="entry name" value="Zn_clus"/>
    <property type="match status" value="1"/>
</dbReference>
<dbReference type="GO" id="GO:0006351">
    <property type="term" value="P:DNA-templated transcription"/>
    <property type="evidence" value="ECO:0007669"/>
    <property type="project" value="InterPro"/>
</dbReference>
<dbReference type="InterPro" id="IPR001138">
    <property type="entry name" value="Zn2Cys6_DnaBD"/>
</dbReference>
<dbReference type="SMART" id="SM00906">
    <property type="entry name" value="Fungal_trans"/>
    <property type="match status" value="1"/>
</dbReference>
<dbReference type="VEuPathDB" id="FungiDB:HMPREF1544_01628"/>
<evidence type="ECO:0000256" key="2">
    <source>
        <dbReference type="ARBA" id="ARBA00022723"/>
    </source>
</evidence>
<dbReference type="STRING" id="1220926.S2JSP9"/>
<feature type="compositionally biased region" description="Pro residues" evidence="8">
    <location>
        <begin position="950"/>
        <end position="959"/>
    </location>
</feature>
<reference evidence="11" key="1">
    <citation type="submission" date="2013-05" db="EMBL/GenBank/DDBJ databases">
        <title>The Genome sequence of Mucor circinelloides f. circinelloides 1006PhL.</title>
        <authorList>
            <consortium name="The Broad Institute Genomics Platform"/>
            <person name="Cuomo C."/>
            <person name="Earl A."/>
            <person name="Findley K."/>
            <person name="Lee S.C."/>
            <person name="Walker B."/>
            <person name="Young S."/>
            <person name="Zeng Q."/>
            <person name="Gargeya S."/>
            <person name="Fitzgerald M."/>
            <person name="Haas B."/>
            <person name="Abouelleil A."/>
            <person name="Allen A.W."/>
            <person name="Alvarado L."/>
            <person name="Arachchi H.M."/>
            <person name="Berlin A.M."/>
            <person name="Chapman S.B."/>
            <person name="Gainer-Dewar J."/>
            <person name="Goldberg J."/>
            <person name="Griggs A."/>
            <person name="Gujja S."/>
            <person name="Hansen M."/>
            <person name="Howarth C."/>
            <person name="Imamovic A."/>
            <person name="Ireland A."/>
            <person name="Larimer J."/>
            <person name="McCowan C."/>
            <person name="Murphy C."/>
            <person name="Pearson M."/>
            <person name="Poon T.W."/>
            <person name="Priest M."/>
            <person name="Roberts A."/>
            <person name="Saif S."/>
            <person name="Shea T."/>
            <person name="Sisk P."/>
            <person name="Sykes S."/>
            <person name="Wortman J."/>
            <person name="Nusbaum C."/>
            <person name="Birren B."/>
        </authorList>
    </citation>
    <scope>NUCLEOTIDE SEQUENCE [LARGE SCALE GENOMIC DNA]</scope>
    <source>
        <strain evidence="11">1006PhL</strain>
    </source>
</reference>
<dbReference type="CDD" id="cd12148">
    <property type="entry name" value="fungal_TF_MHR"/>
    <property type="match status" value="1"/>
</dbReference>
<dbReference type="GO" id="GO:0003677">
    <property type="term" value="F:DNA binding"/>
    <property type="evidence" value="ECO:0007669"/>
    <property type="project" value="UniProtKB-KW"/>
</dbReference>
<dbReference type="OMA" id="EVRYHGN"/>
<keyword evidence="11" id="KW-1185">Reference proteome</keyword>
<feature type="compositionally biased region" description="Basic and acidic residues" evidence="8">
    <location>
        <begin position="137"/>
        <end position="152"/>
    </location>
</feature>